<feature type="transmembrane region" description="Helical" evidence="1">
    <location>
        <begin position="115"/>
        <end position="135"/>
    </location>
</feature>
<keyword evidence="3" id="KW-1185">Reference proteome</keyword>
<name>A0AAN1W0K7_9PROT</name>
<dbReference type="RefSeq" id="WP_212786985.1">
    <property type="nucleotide sequence ID" value="NZ_AP019536.1"/>
</dbReference>
<dbReference type="AlphaFoldDB" id="A0AAN1W0K7"/>
<keyword evidence="1" id="KW-1133">Transmembrane helix</keyword>
<dbReference type="Proteomes" id="UP001319121">
    <property type="component" value="Chromosome"/>
</dbReference>
<reference evidence="2 3" key="1">
    <citation type="submission" date="2019-03" db="EMBL/GenBank/DDBJ databases">
        <title>Complete genome sequence of Ferrigenium kumadai strain An22, a microaerophilic iron-oxidizing bacterium isolated from a paddy field soil.</title>
        <authorList>
            <person name="Watanabe T."/>
            <person name="Asakawa S."/>
        </authorList>
    </citation>
    <scope>NUCLEOTIDE SEQUENCE [LARGE SCALE GENOMIC DNA]</scope>
    <source>
        <strain evidence="2 3">An22</strain>
    </source>
</reference>
<sequence length="152" mass="17154">MTTFVLEHLKAFPEWYRVLLLSAWGSLLILVPIYSIVKILQSPPMLSLFRATPDALKRVGAFLQYQIDDPIKFPKIQRAVEYVMVVQSYLMSGLLFVCFLVIVIGWGMAAEKLSLLEHIGIIGFSFICAYWAAVLKTQGSRELLKIRGSQSA</sequence>
<feature type="transmembrane region" description="Helical" evidence="1">
    <location>
        <begin position="82"/>
        <end position="109"/>
    </location>
</feature>
<gene>
    <name evidence="2" type="ORF">FGKAn22_11000</name>
</gene>
<accession>A0AAN1W0K7</accession>
<evidence type="ECO:0000313" key="2">
    <source>
        <dbReference type="EMBL" id="BBI99407.1"/>
    </source>
</evidence>
<organism evidence="2 3">
    <name type="scientific">Ferrigenium kumadai</name>
    <dbReference type="NCBI Taxonomy" id="1682490"/>
    <lineage>
        <taxon>Bacteria</taxon>
        <taxon>Pseudomonadati</taxon>
        <taxon>Pseudomonadota</taxon>
        <taxon>Betaproteobacteria</taxon>
        <taxon>Nitrosomonadales</taxon>
        <taxon>Gallionellaceae</taxon>
        <taxon>Ferrigenium</taxon>
    </lineage>
</organism>
<proteinExistence type="predicted"/>
<feature type="transmembrane region" description="Helical" evidence="1">
    <location>
        <begin position="15"/>
        <end position="37"/>
    </location>
</feature>
<keyword evidence="1" id="KW-0472">Membrane</keyword>
<protein>
    <submittedName>
        <fullName evidence="2">Uncharacterized protein</fullName>
    </submittedName>
</protein>
<dbReference type="KEGG" id="fku:FGKAn22_11000"/>
<dbReference type="EMBL" id="AP019536">
    <property type="protein sequence ID" value="BBI99407.1"/>
    <property type="molecule type" value="Genomic_DNA"/>
</dbReference>
<evidence type="ECO:0000313" key="3">
    <source>
        <dbReference type="Proteomes" id="UP001319121"/>
    </source>
</evidence>
<keyword evidence="1" id="KW-0812">Transmembrane</keyword>
<evidence type="ECO:0000256" key="1">
    <source>
        <dbReference type="SAM" id="Phobius"/>
    </source>
</evidence>